<evidence type="ECO:0000313" key="1">
    <source>
        <dbReference type="EMBL" id="EOO39026.1"/>
    </source>
</evidence>
<protein>
    <recommendedName>
        <fullName evidence="3">Fur-regulated basic protein FbpA</fullName>
    </recommendedName>
</protein>
<dbReference type="Pfam" id="PF13076">
    <property type="entry name" value="Fur_reg_FbpA"/>
    <property type="match status" value="1"/>
</dbReference>
<gene>
    <name evidence="1" type="ORF">IIU_00844</name>
</gene>
<evidence type="ECO:0008006" key="3">
    <source>
        <dbReference type="Google" id="ProtNLM"/>
    </source>
</evidence>
<dbReference type="InterPro" id="IPR025072">
    <property type="entry name" value="Fur_reg_FbpA"/>
</dbReference>
<dbReference type="AlphaFoldDB" id="A0A9W5V4L7"/>
<dbReference type="EMBL" id="AHFB01000020">
    <property type="protein sequence ID" value="EOO39026.1"/>
    <property type="molecule type" value="Genomic_DNA"/>
</dbReference>
<accession>A0A9W5V4L7</accession>
<organism evidence="1 2">
    <name type="scientific">Bacillus cereus VD133</name>
    <dbReference type="NCBI Taxonomy" id="1053233"/>
    <lineage>
        <taxon>Bacteria</taxon>
        <taxon>Bacillati</taxon>
        <taxon>Bacillota</taxon>
        <taxon>Bacilli</taxon>
        <taxon>Bacillales</taxon>
        <taxon>Bacillaceae</taxon>
        <taxon>Bacillus</taxon>
        <taxon>Bacillus cereus group</taxon>
    </lineage>
</organism>
<name>A0A9W5V4L7_BACCE</name>
<sequence>MDRKDYIIEQLIQKNIFQLPDGRDLFEGSCEELEQLLEGDENNKRNGERCL</sequence>
<evidence type="ECO:0000313" key="2">
    <source>
        <dbReference type="Proteomes" id="UP000014018"/>
    </source>
</evidence>
<proteinExistence type="predicted"/>
<dbReference type="RefSeq" id="WP_016109615.1">
    <property type="nucleotide sequence ID" value="NZ_KB976173.1"/>
</dbReference>
<dbReference type="Proteomes" id="UP000014018">
    <property type="component" value="Unassembled WGS sequence"/>
</dbReference>
<comment type="caution">
    <text evidence="1">The sequence shown here is derived from an EMBL/GenBank/DDBJ whole genome shotgun (WGS) entry which is preliminary data.</text>
</comment>
<reference evidence="1 2" key="1">
    <citation type="submission" date="2012-12" db="EMBL/GenBank/DDBJ databases">
        <title>The Genome Sequence of Bacillus cereus VD133.</title>
        <authorList>
            <consortium name="The Broad Institute Genome Sequencing Platform"/>
            <consortium name="The Broad Institute Genome Sequencing Center for Infectious Disease"/>
            <person name="Feldgarden M."/>
            <person name="Van der Auwera G.A."/>
            <person name="Mahillon J."/>
            <person name="Duprez V."/>
            <person name="Timmery S."/>
            <person name="Mattelet C."/>
            <person name="Dierick K."/>
            <person name="Sun M."/>
            <person name="Yu Z."/>
            <person name="Zhu L."/>
            <person name="Hu X."/>
            <person name="Shank E.B."/>
            <person name="Swiecicka I."/>
            <person name="Hansen B.M."/>
            <person name="Andrup L."/>
            <person name="Walker B."/>
            <person name="Young S.K."/>
            <person name="Zeng Q."/>
            <person name="Gargeya S."/>
            <person name="Fitzgerald M."/>
            <person name="Haas B."/>
            <person name="Abouelleil A."/>
            <person name="Alvarado L."/>
            <person name="Arachchi H.M."/>
            <person name="Berlin A.M."/>
            <person name="Chapman S.B."/>
            <person name="Dewar J."/>
            <person name="Goldberg J."/>
            <person name="Griggs A."/>
            <person name="Gujja S."/>
            <person name="Hansen M."/>
            <person name="Howarth C."/>
            <person name="Imamovic A."/>
            <person name="Larimer J."/>
            <person name="McCowan C."/>
            <person name="Murphy C."/>
            <person name="Neiman D."/>
            <person name="Pearson M."/>
            <person name="Priest M."/>
            <person name="Roberts A."/>
            <person name="Saif S."/>
            <person name="Shea T."/>
            <person name="Sisk P."/>
            <person name="Sykes S."/>
            <person name="Wortman J."/>
            <person name="Nusbaum C."/>
            <person name="Birren B."/>
        </authorList>
    </citation>
    <scope>NUCLEOTIDE SEQUENCE [LARGE SCALE GENOMIC DNA]</scope>
    <source>
        <strain evidence="1 2">VD133</strain>
    </source>
</reference>